<evidence type="ECO:0000259" key="1">
    <source>
        <dbReference type="PROSITE" id="PS51186"/>
    </source>
</evidence>
<accession>A0A919BGM8</accession>
<dbReference type="PROSITE" id="PS51186">
    <property type="entry name" value="GNAT"/>
    <property type="match status" value="1"/>
</dbReference>
<dbReference type="InterPro" id="IPR000182">
    <property type="entry name" value="GNAT_dom"/>
</dbReference>
<dbReference type="AlphaFoldDB" id="A0A919BGM8"/>
<dbReference type="EMBL" id="BNBE01000001">
    <property type="protein sequence ID" value="GHF87914.1"/>
    <property type="molecule type" value="Genomic_DNA"/>
</dbReference>
<organism evidence="2 3">
    <name type="scientific">Streptomyces filamentosus</name>
    <name type="common">Streptomyces roseosporus</name>
    <dbReference type="NCBI Taxonomy" id="67294"/>
    <lineage>
        <taxon>Bacteria</taxon>
        <taxon>Bacillati</taxon>
        <taxon>Actinomycetota</taxon>
        <taxon>Actinomycetes</taxon>
        <taxon>Kitasatosporales</taxon>
        <taxon>Streptomycetaceae</taxon>
        <taxon>Streptomyces</taxon>
    </lineage>
</organism>
<comment type="caution">
    <text evidence="2">The sequence shown here is derived from an EMBL/GenBank/DDBJ whole genome shotgun (WGS) entry which is preliminary data.</text>
</comment>
<reference evidence="2" key="1">
    <citation type="journal article" date="2014" name="Int. J. Syst. Evol. Microbiol.">
        <title>Complete genome sequence of Corynebacterium casei LMG S-19264T (=DSM 44701T), isolated from a smear-ripened cheese.</title>
        <authorList>
            <consortium name="US DOE Joint Genome Institute (JGI-PGF)"/>
            <person name="Walter F."/>
            <person name="Albersmeier A."/>
            <person name="Kalinowski J."/>
            <person name="Ruckert C."/>
        </authorList>
    </citation>
    <scope>NUCLEOTIDE SEQUENCE</scope>
    <source>
        <strain evidence="2">JCM 4122</strain>
    </source>
</reference>
<name>A0A919BGM8_STRFL</name>
<protein>
    <recommendedName>
        <fullName evidence="1">N-acetyltransferase domain-containing protein</fullName>
    </recommendedName>
</protein>
<proteinExistence type="predicted"/>
<sequence>MTQPPPPLPHAAELLRVHRFMAGFHRRRAARTLDFPGGFVALDDAYAHSRGDNHAMVTGPTDPEALPGRLDALLGHLPHRLAYVLDEELAGACRGPLEAAGYTTGSTYVMRHTGPVPADGGAREVGLDALRAPVAASWRDLLPEVSAEVVDHLVERRAARLRAGDVRFLASCTEGTEGAEGGEPAAWADLYLDREEGIGQVEDLVASREHRGKGHAGRVLDTALRLAAEAGCGLRFLTAHTADWPHEWYRRRGFTAIGTVHVFERA</sequence>
<dbReference type="RefSeq" id="WP_190041140.1">
    <property type="nucleotide sequence ID" value="NZ_BNBE01000001.1"/>
</dbReference>
<gene>
    <name evidence="2" type="ORF">GCM10017667_15720</name>
</gene>
<evidence type="ECO:0000313" key="3">
    <source>
        <dbReference type="Proteomes" id="UP000632849"/>
    </source>
</evidence>
<reference evidence="2" key="2">
    <citation type="submission" date="2020-09" db="EMBL/GenBank/DDBJ databases">
        <authorList>
            <person name="Sun Q."/>
            <person name="Ohkuma M."/>
        </authorList>
    </citation>
    <scope>NUCLEOTIDE SEQUENCE</scope>
    <source>
        <strain evidence="2">JCM 4122</strain>
    </source>
</reference>
<evidence type="ECO:0000313" key="2">
    <source>
        <dbReference type="EMBL" id="GHF87914.1"/>
    </source>
</evidence>
<keyword evidence="3" id="KW-1185">Reference proteome</keyword>
<dbReference type="Proteomes" id="UP000632849">
    <property type="component" value="Unassembled WGS sequence"/>
</dbReference>
<dbReference type="InterPro" id="IPR016181">
    <property type="entry name" value="Acyl_CoA_acyltransferase"/>
</dbReference>
<dbReference type="Pfam" id="PF00583">
    <property type="entry name" value="Acetyltransf_1"/>
    <property type="match status" value="1"/>
</dbReference>
<dbReference type="GO" id="GO:0016747">
    <property type="term" value="F:acyltransferase activity, transferring groups other than amino-acyl groups"/>
    <property type="evidence" value="ECO:0007669"/>
    <property type="project" value="InterPro"/>
</dbReference>
<dbReference type="Gene3D" id="3.40.630.30">
    <property type="match status" value="1"/>
</dbReference>
<dbReference type="SUPFAM" id="SSF55729">
    <property type="entry name" value="Acyl-CoA N-acyltransferases (Nat)"/>
    <property type="match status" value="1"/>
</dbReference>
<feature type="domain" description="N-acetyltransferase" evidence="1">
    <location>
        <begin position="140"/>
        <end position="266"/>
    </location>
</feature>